<dbReference type="Proteomes" id="UP000619260">
    <property type="component" value="Unassembled WGS sequence"/>
</dbReference>
<feature type="chain" id="PRO_5038657866" description="Membrane alanyl aminopeptidase" evidence="1">
    <location>
        <begin position="23"/>
        <end position="679"/>
    </location>
</feature>
<comment type="caution">
    <text evidence="4">The sequence shown here is derived from an EMBL/GenBank/DDBJ whole genome shotgun (WGS) entry which is preliminary data.</text>
</comment>
<dbReference type="InterPro" id="IPR014782">
    <property type="entry name" value="Peptidase_M1_dom"/>
</dbReference>
<protein>
    <recommendedName>
        <fullName evidence="6">Membrane alanyl aminopeptidase</fullName>
    </recommendedName>
</protein>
<dbReference type="InterPro" id="IPR027268">
    <property type="entry name" value="Peptidase_M4/M1_CTD_sf"/>
</dbReference>
<evidence type="ECO:0000313" key="4">
    <source>
        <dbReference type="EMBL" id="GIJ46077.1"/>
    </source>
</evidence>
<organism evidence="4 5">
    <name type="scientific">Virgisporangium aliadipatigenens</name>
    <dbReference type="NCBI Taxonomy" id="741659"/>
    <lineage>
        <taxon>Bacteria</taxon>
        <taxon>Bacillati</taxon>
        <taxon>Actinomycetota</taxon>
        <taxon>Actinomycetes</taxon>
        <taxon>Micromonosporales</taxon>
        <taxon>Micromonosporaceae</taxon>
        <taxon>Virgisporangium</taxon>
    </lineage>
</organism>
<dbReference type="RefSeq" id="WP_203899612.1">
    <property type="nucleotide sequence ID" value="NZ_BOPF01000009.1"/>
</dbReference>
<dbReference type="Gene3D" id="2.60.40.1730">
    <property type="entry name" value="tricorn interacting facor f3 domain"/>
    <property type="match status" value="1"/>
</dbReference>
<dbReference type="CDD" id="cd09603">
    <property type="entry name" value="M1_APN_like"/>
    <property type="match status" value="1"/>
</dbReference>
<dbReference type="PANTHER" id="PTHR11533">
    <property type="entry name" value="PROTEASE M1 ZINC METALLOPROTEASE"/>
    <property type="match status" value="1"/>
</dbReference>
<evidence type="ECO:0008006" key="6">
    <source>
        <dbReference type="Google" id="ProtNLM"/>
    </source>
</evidence>
<feature type="domain" description="Aminopeptidase N-like N-terminal" evidence="3">
    <location>
        <begin position="55"/>
        <end position="224"/>
    </location>
</feature>
<accession>A0A8J4DR84</accession>
<reference evidence="4" key="1">
    <citation type="submission" date="2021-01" db="EMBL/GenBank/DDBJ databases">
        <title>Whole genome shotgun sequence of Virgisporangium aliadipatigenens NBRC 105644.</title>
        <authorList>
            <person name="Komaki H."/>
            <person name="Tamura T."/>
        </authorList>
    </citation>
    <scope>NUCLEOTIDE SEQUENCE</scope>
    <source>
        <strain evidence="4">NBRC 105644</strain>
    </source>
</reference>
<evidence type="ECO:0000259" key="2">
    <source>
        <dbReference type="Pfam" id="PF01433"/>
    </source>
</evidence>
<dbReference type="SUPFAM" id="SSF55486">
    <property type="entry name" value="Metalloproteases ('zincins'), catalytic domain"/>
    <property type="match status" value="1"/>
</dbReference>
<feature type="signal peptide" evidence="1">
    <location>
        <begin position="1"/>
        <end position="22"/>
    </location>
</feature>
<dbReference type="InterPro" id="IPR045357">
    <property type="entry name" value="Aminopeptidase_N-like_N"/>
</dbReference>
<dbReference type="EMBL" id="BOPF01000009">
    <property type="protein sequence ID" value="GIJ46077.1"/>
    <property type="molecule type" value="Genomic_DNA"/>
</dbReference>
<sequence>MRTKSLLAAVCAAVLAVSTASAAEAAGGAFSPGAPGAGDPYFPLDGNGGYDVGDYLLDLAYAPDTDTLTGAVTIKATATQDLSAFNLDFDGLTVRSVTVDGRAAGWQRADGELTVTPARGLPRGRAFTTVVRYDGVPAPIDDPTIGTSGVVHTDDGMIVAGEPHAAATWFPVNDHPTDKATYTVRMSVPRGLTAVSNGALKGSATRDGRTTWTWRADEPMAPYLATVAVGRFDLRAYEADGLKWWDAVDPRLTAPAAVPHGGSRLAWSGDGIPAYRRLTRVVDVPATGARLSFWNIMNTPDTGFFFVEAHTVGAADWTTLEESSGLGRPWAGSLCRHFDTHPFLAHYVRAGADGECEATGTTGVWRGLSSYNSGREWSEWSYDLAAYAGKRVELSLSYVSTKPVESWEDDTERPGVFLDDLVLSTDAGSTSFETGLEGWSAGTAPGSPADARSWTAAAADTIPAGGATIGQALSRQPEMVRFLASNFGPYPFRTAGAIVDQSDLGFSLETQTRPIYSTQVFWTRSGAQSVVLHELAHQWFGDSVSVRGWRDTWLNEGFATYAQWLWEEHEGGRSPQETFDSAYAALPEDSGIWDFALAEPGREAMLWNSVYLRGAMTLQVLRGNVGDEPFFRIMRTWTSEFAGRNATTTDFVAVAERVAGRPLGGVLDPWLFRAGRPAV</sequence>
<keyword evidence="1" id="KW-0732">Signal</keyword>
<evidence type="ECO:0000259" key="3">
    <source>
        <dbReference type="Pfam" id="PF17900"/>
    </source>
</evidence>
<name>A0A8J4DR84_9ACTN</name>
<dbReference type="InterPro" id="IPR042097">
    <property type="entry name" value="Aminopeptidase_N-like_N_sf"/>
</dbReference>
<dbReference type="Pfam" id="PF01433">
    <property type="entry name" value="Peptidase_M1"/>
    <property type="match status" value="1"/>
</dbReference>
<feature type="domain" description="Peptidase M1 membrane alanine aminopeptidase" evidence="2">
    <location>
        <begin position="526"/>
        <end position="670"/>
    </location>
</feature>
<dbReference type="InterPro" id="IPR050344">
    <property type="entry name" value="Peptidase_M1_aminopeptidases"/>
</dbReference>
<dbReference type="SUPFAM" id="SSF63737">
    <property type="entry name" value="Leukotriene A4 hydrolase N-terminal domain"/>
    <property type="match status" value="1"/>
</dbReference>
<dbReference type="GO" id="GO:0008237">
    <property type="term" value="F:metallopeptidase activity"/>
    <property type="evidence" value="ECO:0007669"/>
    <property type="project" value="InterPro"/>
</dbReference>
<gene>
    <name evidence="4" type="ORF">Val02_29630</name>
</gene>
<evidence type="ECO:0000313" key="5">
    <source>
        <dbReference type="Proteomes" id="UP000619260"/>
    </source>
</evidence>
<keyword evidence="5" id="KW-1185">Reference proteome</keyword>
<evidence type="ECO:0000256" key="1">
    <source>
        <dbReference type="SAM" id="SignalP"/>
    </source>
</evidence>
<dbReference type="GO" id="GO:0008270">
    <property type="term" value="F:zinc ion binding"/>
    <property type="evidence" value="ECO:0007669"/>
    <property type="project" value="InterPro"/>
</dbReference>
<dbReference type="PANTHER" id="PTHR11533:SF297">
    <property type="entry name" value="AMINOPEPTIDASE N"/>
    <property type="match status" value="1"/>
</dbReference>
<proteinExistence type="predicted"/>
<dbReference type="AlphaFoldDB" id="A0A8J4DR84"/>
<dbReference type="Pfam" id="PF17900">
    <property type="entry name" value="Peptidase_M1_N"/>
    <property type="match status" value="1"/>
</dbReference>
<dbReference type="Gene3D" id="1.10.390.10">
    <property type="entry name" value="Neutral Protease Domain 2"/>
    <property type="match status" value="1"/>
</dbReference>